<proteinExistence type="inferred from homology"/>
<dbReference type="GO" id="GO:0006865">
    <property type="term" value="P:amino acid transport"/>
    <property type="evidence" value="ECO:0007669"/>
    <property type="project" value="UniProtKB-KW"/>
</dbReference>
<dbReference type="EMBL" id="LT670849">
    <property type="protein sequence ID" value="SHN81169.1"/>
    <property type="molecule type" value="Genomic_DNA"/>
</dbReference>
<evidence type="ECO:0000256" key="2">
    <source>
        <dbReference type="ARBA" id="ARBA00022729"/>
    </source>
</evidence>
<dbReference type="InterPro" id="IPR028082">
    <property type="entry name" value="Peripla_BP_I"/>
</dbReference>
<dbReference type="Proteomes" id="UP000184096">
    <property type="component" value="Chromosome I"/>
</dbReference>
<keyword evidence="7" id="KW-1185">Reference proteome</keyword>
<feature type="chain" id="PRO_5012297244" evidence="4">
    <location>
        <begin position="21"/>
        <end position="392"/>
    </location>
</feature>
<keyword evidence="2 4" id="KW-0732">Signal</keyword>
<sequence length="392" mass="43240">MKRLLLAAIFAAALPHLASAEDPIKIGYAISKTGPFAPAAQTQLNAYQLWADKVAADGGIDVGGVKRPVQFVVYDDQSDFGKAPAIYEKLITSDKVDLLLAPWGTPFHFSIVGILEKYHFPVVGNSAASTTIRDVKPGNIWFTTSAIPDHLASELVKMMKSAGVKTVAINTLQLPFSQEFKKYLMPAIEKDGGFKVVVNEEYAPDTKDMTATLTKIKQAAPDAILSLSYPPDSVLFMKQERELGINAPFQLVLIGPTDHFFSKIFGSNLDGTITMGHWSPAQAKWPKAKPFYDAYFKKFNEPPDYLDSALAWMSIEVLEQAVKKVGLDKDKLRQEIASDTFDTINGPVKFNGVENVTTPTMYLQFQKGEAQIIWPASEETAKMIKKPAWSQN</sequence>
<gene>
    <name evidence="6" type="ORF">SAMN05444170_4639</name>
</gene>
<evidence type="ECO:0000313" key="7">
    <source>
        <dbReference type="Proteomes" id="UP000184096"/>
    </source>
</evidence>
<dbReference type="RefSeq" id="WP_083587703.1">
    <property type="nucleotide sequence ID" value="NZ_LT670849.1"/>
</dbReference>
<keyword evidence="3" id="KW-0813">Transport</keyword>
<name>A0A1M7UDU8_9BRAD</name>
<dbReference type="AlphaFoldDB" id="A0A1M7UDU8"/>
<evidence type="ECO:0000256" key="4">
    <source>
        <dbReference type="SAM" id="SignalP"/>
    </source>
</evidence>
<evidence type="ECO:0000256" key="3">
    <source>
        <dbReference type="ARBA" id="ARBA00022970"/>
    </source>
</evidence>
<keyword evidence="3" id="KW-0029">Amino-acid transport</keyword>
<evidence type="ECO:0000313" key="6">
    <source>
        <dbReference type="EMBL" id="SHN81169.1"/>
    </source>
</evidence>
<feature type="signal peptide" evidence="4">
    <location>
        <begin position="1"/>
        <end position="20"/>
    </location>
</feature>
<evidence type="ECO:0000259" key="5">
    <source>
        <dbReference type="Pfam" id="PF13458"/>
    </source>
</evidence>
<evidence type="ECO:0000256" key="1">
    <source>
        <dbReference type="ARBA" id="ARBA00010062"/>
    </source>
</evidence>
<dbReference type="InterPro" id="IPR028081">
    <property type="entry name" value="Leu-bd"/>
</dbReference>
<dbReference type="CDD" id="cd06338">
    <property type="entry name" value="PBP1_ABC_ligand_binding-like"/>
    <property type="match status" value="1"/>
</dbReference>
<dbReference type="OrthoDB" id="9786833at2"/>
<dbReference type="Gene3D" id="3.40.50.2300">
    <property type="match status" value="2"/>
</dbReference>
<dbReference type="PANTHER" id="PTHR30483">
    <property type="entry name" value="LEUCINE-SPECIFIC-BINDING PROTEIN"/>
    <property type="match status" value="1"/>
</dbReference>
<dbReference type="Pfam" id="PF13458">
    <property type="entry name" value="Peripla_BP_6"/>
    <property type="match status" value="1"/>
</dbReference>
<organism evidence="6 7">
    <name type="scientific">Bradyrhizobium erythrophlei</name>
    <dbReference type="NCBI Taxonomy" id="1437360"/>
    <lineage>
        <taxon>Bacteria</taxon>
        <taxon>Pseudomonadati</taxon>
        <taxon>Pseudomonadota</taxon>
        <taxon>Alphaproteobacteria</taxon>
        <taxon>Hyphomicrobiales</taxon>
        <taxon>Nitrobacteraceae</taxon>
        <taxon>Bradyrhizobium</taxon>
    </lineage>
</organism>
<dbReference type="PANTHER" id="PTHR30483:SF37">
    <property type="entry name" value="ABC TRANSPORTER SUBSTRATE-BINDING PROTEIN"/>
    <property type="match status" value="1"/>
</dbReference>
<dbReference type="InterPro" id="IPR051010">
    <property type="entry name" value="BCAA_transport"/>
</dbReference>
<accession>A0A1M7UDU8</accession>
<dbReference type="SUPFAM" id="SSF53822">
    <property type="entry name" value="Periplasmic binding protein-like I"/>
    <property type="match status" value="1"/>
</dbReference>
<protein>
    <submittedName>
        <fullName evidence="6">Amino acid/amide ABC transporter substrate-binding protein, HAAT family</fullName>
    </submittedName>
</protein>
<comment type="similarity">
    <text evidence="1">Belongs to the leucine-binding protein family.</text>
</comment>
<reference evidence="7" key="1">
    <citation type="submission" date="2016-11" db="EMBL/GenBank/DDBJ databases">
        <authorList>
            <person name="Varghese N."/>
            <person name="Submissions S."/>
        </authorList>
    </citation>
    <scope>NUCLEOTIDE SEQUENCE [LARGE SCALE GENOMIC DNA]</scope>
    <source>
        <strain evidence="7">GAS401</strain>
    </source>
</reference>
<feature type="domain" description="Leucine-binding protein" evidence="5">
    <location>
        <begin position="23"/>
        <end position="363"/>
    </location>
</feature>